<feature type="transmembrane region" description="Helical" evidence="1">
    <location>
        <begin position="48"/>
        <end position="70"/>
    </location>
</feature>
<dbReference type="InterPro" id="IPR009597">
    <property type="entry name" value="DUF1206"/>
</dbReference>
<accession>A0A0N0CG83</accession>
<organism evidence="3 5">
    <name type="scientific">Polaribacter dokdonensis DSW-5</name>
    <dbReference type="NCBI Taxonomy" id="1300348"/>
    <lineage>
        <taxon>Bacteria</taxon>
        <taxon>Pseudomonadati</taxon>
        <taxon>Bacteroidota</taxon>
        <taxon>Flavobacteriia</taxon>
        <taxon>Flavobacteriales</taxon>
        <taxon>Flavobacteriaceae</taxon>
    </lineage>
</organism>
<keyword evidence="1" id="KW-0812">Transmembrane</keyword>
<evidence type="ECO:0000259" key="2">
    <source>
        <dbReference type="Pfam" id="PF06724"/>
    </source>
</evidence>
<dbReference type="OrthoDB" id="1490880at2"/>
<evidence type="ECO:0000313" key="5">
    <source>
        <dbReference type="Proteomes" id="UP000037716"/>
    </source>
</evidence>
<dbReference type="Pfam" id="PF06724">
    <property type="entry name" value="DUF1206"/>
    <property type="match status" value="3"/>
</dbReference>
<dbReference type="EMBL" id="LGBR01000001">
    <property type="protein sequence ID" value="KOY52897.1"/>
    <property type="molecule type" value="Genomic_DNA"/>
</dbReference>
<reference evidence="4 6" key="2">
    <citation type="submission" date="2016-10" db="EMBL/GenBank/DDBJ databases">
        <authorList>
            <person name="Varghese N."/>
            <person name="Submissions S."/>
        </authorList>
    </citation>
    <scope>NUCLEOTIDE SEQUENCE [LARGE SCALE GENOMIC DNA]</scope>
    <source>
        <strain evidence="4 6">DSW-5</strain>
    </source>
</reference>
<feature type="domain" description="DUF1206" evidence="2">
    <location>
        <begin position="90"/>
        <end position="154"/>
    </location>
</feature>
<feature type="transmembrane region" description="Helical" evidence="1">
    <location>
        <begin position="7"/>
        <end position="28"/>
    </location>
</feature>
<dbReference type="Proteomes" id="UP000037716">
    <property type="component" value="Unassembled WGS sequence"/>
</dbReference>
<keyword evidence="1" id="KW-1133">Transmembrane helix</keyword>
<feature type="transmembrane region" description="Helical" evidence="1">
    <location>
        <begin position="221"/>
        <end position="241"/>
    </location>
</feature>
<dbReference type="EMBL" id="FNUE01000002">
    <property type="protein sequence ID" value="SEE54119.1"/>
    <property type="molecule type" value="Genomic_DNA"/>
</dbReference>
<feature type="transmembrane region" description="Helical" evidence="1">
    <location>
        <begin position="182"/>
        <end position="201"/>
    </location>
</feature>
<feature type="domain" description="DUF1206" evidence="2">
    <location>
        <begin position="7"/>
        <end position="74"/>
    </location>
</feature>
<comment type="caution">
    <text evidence="3">The sequence shown here is derived from an EMBL/GenBank/DDBJ whole genome shotgun (WGS) entry which is preliminary data.</text>
</comment>
<dbReference type="PATRIC" id="fig|1300348.6.peg.2458"/>
<evidence type="ECO:0000313" key="3">
    <source>
        <dbReference type="EMBL" id="KOY52897.1"/>
    </source>
</evidence>
<proteinExistence type="predicted"/>
<keyword evidence="1" id="KW-0472">Membrane</keyword>
<keyword evidence="6" id="KW-1185">Reference proteome</keyword>
<evidence type="ECO:0000313" key="6">
    <source>
        <dbReference type="Proteomes" id="UP000183071"/>
    </source>
</evidence>
<reference evidence="3 5" key="1">
    <citation type="submission" date="2015-07" db="EMBL/GenBank/DDBJ databases">
        <title>Genome of Polaribacter dokdonenesis DSW-5, isolated from seawater off Dokdo in Korea.</title>
        <authorList>
            <person name="Yoon K."/>
            <person name="Song J.Y."/>
            <person name="Kim J.F."/>
        </authorList>
    </citation>
    <scope>NUCLEOTIDE SEQUENCE [LARGE SCALE GENOMIC DNA]</scope>
    <source>
        <strain evidence="3 5">DSW-5</strain>
    </source>
</reference>
<dbReference type="STRING" id="1300348.I602_2457"/>
<gene>
    <name evidence="3" type="ORF">I602_2457</name>
    <name evidence="4" type="ORF">SAMN05444353_2230</name>
</gene>
<dbReference type="RefSeq" id="WP_053974957.1">
    <property type="nucleotide sequence ID" value="NZ_FNUE01000002.1"/>
</dbReference>
<evidence type="ECO:0000313" key="4">
    <source>
        <dbReference type="EMBL" id="SEE54119.1"/>
    </source>
</evidence>
<evidence type="ECO:0000256" key="1">
    <source>
        <dbReference type="SAM" id="Phobius"/>
    </source>
</evidence>
<sequence length="253" mass="28084">METIRKIGIITKGFIYSLVGILTFLAAINYGGQVSGKNKVIGFLEQQTFGQTLVIIIASGLLLYALWRFYSAFLDGKNEGSDKKGILKRIGYFISGAIYTLLSISIFTKTSNSSNSSRTEATEMLIDNEAGIILLYVIGIILFLVGIYQFYKGYSNKFLKEIENTGKVESKNILKKSGKYGLIARGISFGIFGFFVVVAASQKNAEAIKGLEGMFNYLQSYKWGNILMGLMAVGFFAYGIYQYFLARYSSLYS</sequence>
<feature type="domain" description="DUF1206" evidence="2">
    <location>
        <begin position="181"/>
        <end position="248"/>
    </location>
</feature>
<protein>
    <recommendedName>
        <fullName evidence="2">DUF1206 domain-containing protein</fullName>
    </recommendedName>
</protein>
<name>A0A0N0CG83_9FLAO</name>
<dbReference type="AlphaFoldDB" id="A0A0N0CG83"/>
<feature type="transmembrane region" description="Helical" evidence="1">
    <location>
        <begin position="90"/>
        <end position="110"/>
    </location>
</feature>
<dbReference type="Proteomes" id="UP000183071">
    <property type="component" value="Unassembled WGS sequence"/>
</dbReference>
<feature type="transmembrane region" description="Helical" evidence="1">
    <location>
        <begin position="130"/>
        <end position="151"/>
    </location>
</feature>